<keyword evidence="4" id="KW-0489">Methyltransferase</keyword>
<evidence type="ECO:0000313" key="5">
    <source>
        <dbReference type="Proteomes" id="UP001595868"/>
    </source>
</evidence>
<keyword evidence="4" id="KW-0808">Transferase</keyword>
<dbReference type="PANTHER" id="PTHR46648">
    <property type="entry name" value="HIT FAMILY PROTEIN 1"/>
    <property type="match status" value="1"/>
</dbReference>
<dbReference type="GO" id="GO:0008168">
    <property type="term" value="F:methyltransferase activity"/>
    <property type="evidence" value="ECO:0007669"/>
    <property type="project" value="UniProtKB-KW"/>
</dbReference>
<dbReference type="InterPro" id="IPR036265">
    <property type="entry name" value="HIT-like_sf"/>
</dbReference>
<dbReference type="EC" id="2.1.1.-" evidence="4"/>
<dbReference type="Pfam" id="PF01230">
    <property type="entry name" value="HIT"/>
    <property type="match status" value="1"/>
</dbReference>
<evidence type="ECO:0000259" key="3">
    <source>
        <dbReference type="PROSITE" id="PS51084"/>
    </source>
</evidence>
<accession>A0ABV8KXU5</accession>
<feature type="domain" description="HIT" evidence="3">
    <location>
        <begin position="7"/>
        <end position="114"/>
    </location>
</feature>
<dbReference type="PROSITE" id="PS51084">
    <property type="entry name" value="HIT_2"/>
    <property type="match status" value="1"/>
</dbReference>
<evidence type="ECO:0000256" key="1">
    <source>
        <dbReference type="PROSITE-ProRule" id="PRU00464"/>
    </source>
</evidence>
<dbReference type="RefSeq" id="WP_377553639.1">
    <property type="nucleotide sequence ID" value="NZ_JBHSBN010000067.1"/>
</dbReference>
<dbReference type="EMBL" id="JBHSBN010000067">
    <property type="protein sequence ID" value="MFC4110836.1"/>
    <property type="molecule type" value="Genomic_DNA"/>
</dbReference>
<feature type="short sequence motif" description="Histidine triad motif" evidence="1">
    <location>
        <begin position="96"/>
        <end position="100"/>
    </location>
</feature>
<proteinExistence type="predicted"/>
<evidence type="ECO:0000313" key="4">
    <source>
        <dbReference type="EMBL" id="MFC4110836.1"/>
    </source>
</evidence>
<organism evidence="4 5">
    <name type="scientific">Micromonospora zhanjiangensis</name>
    <dbReference type="NCBI Taxonomy" id="1522057"/>
    <lineage>
        <taxon>Bacteria</taxon>
        <taxon>Bacillati</taxon>
        <taxon>Actinomycetota</taxon>
        <taxon>Actinomycetes</taxon>
        <taxon>Micromonosporales</taxon>
        <taxon>Micromonosporaceae</taxon>
        <taxon>Micromonospora</taxon>
    </lineage>
</organism>
<dbReference type="GO" id="GO:0032259">
    <property type="term" value="P:methylation"/>
    <property type="evidence" value="ECO:0007669"/>
    <property type="project" value="UniProtKB-KW"/>
</dbReference>
<protein>
    <submittedName>
        <fullName evidence="4">HIT family protein</fullName>
        <ecNumber evidence="4">2.1.1.-</ecNumber>
    </submittedName>
</protein>
<dbReference type="InterPro" id="IPR011146">
    <property type="entry name" value="HIT-like"/>
</dbReference>
<gene>
    <name evidence="4" type="ORF">ACFOX0_33620</name>
</gene>
<name>A0ABV8KXU5_9ACTN</name>
<dbReference type="PANTHER" id="PTHR46648:SF1">
    <property type="entry name" value="ADENOSINE 5'-MONOPHOSPHORAMIDASE HNT1"/>
    <property type="match status" value="1"/>
</dbReference>
<dbReference type="SUPFAM" id="SSF54197">
    <property type="entry name" value="HIT-like"/>
    <property type="match status" value="1"/>
</dbReference>
<evidence type="ECO:0000256" key="2">
    <source>
        <dbReference type="SAM" id="MobiDB-lite"/>
    </source>
</evidence>
<dbReference type="Proteomes" id="UP001595868">
    <property type="component" value="Unassembled WGS sequence"/>
</dbReference>
<sequence length="182" mass="19959">MDCYTCRHNEQIDTLPPRELVAADEHWRTVHAFDSALPGWLVLVPRRHVTAIADLTDAEAAALGTWQVRLSRALRAVTGCVKTYVVQFAEHEGFAHVHFHLVPRMPDLPDDRRGPRVFGYLGAPEDQRVTEQRQDELATALRAELAHADTSTGPLSGRMRPANQPGASVGDEGLRGPVSAAG</sequence>
<feature type="region of interest" description="Disordered" evidence="2">
    <location>
        <begin position="144"/>
        <end position="182"/>
    </location>
</feature>
<comment type="caution">
    <text evidence="4">The sequence shown here is derived from an EMBL/GenBank/DDBJ whole genome shotgun (WGS) entry which is preliminary data.</text>
</comment>
<dbReference type="InterPro" id="IPR001310">
    <property type="entry name" value="Histidine_triad_HIT"/>
</dbReference>
<reference evidence="5" key="1">
    <citation type="journal article" date="2019" name="Int. J. Syst. Evol. Microbiol.">
        <title>The Global Catalogue of Microorganisms (GCM) 10K type strain sequencing project: providing services to taxonomists for standard genome sequencing and annotation.</title>
        <authorList>
            <consortium name="The Broad Institute Genomics Platform"/>
            <consortium name="The Broad Institute Genome Sequencing Center for Infectious Disease"/>
            <person name="Wu L."/>
            <person name="Ma J."/>
        </authorList>
    </citation>
    <scope>NUCLEOTIDE SEQUENCE [LARGE SCALE GENOMIC DNA]</scope>
    <source>
        <strain evidence="5">2902at01</strain>
    </source>
</reference>
<keyword evidence="5" id="KW-1185">Reference proteome</keyword>
<dbReference type="Gene3D" id="3.30.428.10">
    <property type="entry name" value="HIT-like"/>
    <property type="match status" value="1"/>
</dbReference>